<dbReference type="GO" id="GO:0008168">
    <property type="term" value="F:methyltransferase activity"/>
    <property type="evidence" value="ECO:0007669"/>
    <property type="project" value="UniProtKB-KW"/>
</dbReference>
<dbReference type="SMART" id="SM00249">
    <property type="entry name" value="PHD"/>
    <property type="match status" value="2"/>
</dbReference>
<dbReference type="CDD" id="cd10518">
    <property type="entry name" value="SET_SETD1-like"/>
    <property type="match status" value="1"/>
</dbReference>
<evidence type="ECO:0000313" key="14">
    <source>
        <dbReference type="EMBL" id="TVU35727.1"/>
    </source>
</evidence>
<dbReference type="SUPFAM" id="SSF57903">
    <property type="entry name" value="FYVE/PHD zinc finger"/>
    <property type="match status" value="1"/>
</dbReference>
<dbReference type="SUPFAM" id="SSF82199">
    <property type="entry name" value="SET domain"/>
    <property type="match status" value="1"/>
</dbReference>
<dbReference type="Gramene" id="TVU35727">
    <property type="protein sequence ID" value="TVU35727"/>
    <property type="gene ID" value="EJB05_17630"/>
</dbReference>
<feature type="domain" description="PHD-type" evidence="10">
    <location>
        <begin position="461"/>
        <end position="516"/>
    </location>
</feature>
<dbReference type="Gene3D" id="2.170.270.10">
    <property type="entry name" value="SET domain"/>
    <property type="match status" value="1"/>
</dbReference>
<dbReference type="GO" id="GO:0006357">
    <property type="term" value="P:regulation of transcription by RNA polymerase II"/>
    <property type="evidence" value="ECO:0007669"/>
    <property type="project" value="TreeGrafter"/>
</dbReference>
<dbReference type="InterPro" id="IPR025780">
    <property type="entry name" value="Hist-Lys_N-MeTrfase_ATX"/>
</dbReference>
<dbReference type="PROSITE" id="PS51566">
    <property type="entry name" value="SAM_MT43_TRX_MLL"/>
    <property type="match status" value="1"/>
</dbReference>
<dbReference type="Gene3D" id="3.30.40.10">
    <property type="entry name" value="Zinc/RING finger domain, C3HC4 (zinc finger)"/>
    <property type="match status" value="1"/>
</dbReference>
<reference evidence="14 15" key="1">
    <citation type="journal article" date="2019" name="Sci. Rep.">
        <title>A high-quality genome of Eragrostis curvula grass provides insights into Poaceae evolution and supports new strategies to enhance forage quality.</title>
        <authorList>
            <person name="Carballo J."/>
            <person name="Santos B.A.C.M."/>
            <person name="Zappacosta D."/>
            <person name="Garbus I."/>
            <person name="Selva J.P."/>
            <person name="Gallo C.A."/>
            <person name="Diaz A."/>
            <person name="Albertini E."/>
            <person name="Caccamo M."/>
            <person name="Echenique V."/>
        </authorList>
    </citation>
    <scope>NUCLEOTIDE SEQUENCE [LARGE SCALE GENOMIC DNA]</scope>
    <source>
        <strain evidence="15">cv. Victoria</strain>
        <tissue evidence="14">Leaf</tissue>
    </source>
</reference>
<dbReference type="AlphaFoldDB" id="A0A5J9VJK8"/>
<dbReference type="PANTHER" id="PTHR13793">
    <property type="entry name" value="PHD FINGER PROTEINS"/>
    <property type="match status" value="1"/>
</dbReference>
<dbReference type="PROSITE" id="PS50812">
    <property type="entry name" value="PWWP"/>
    <property type="match status" value="1"/>
</dbReference>
<feature type="region of interest" description="Disordered" evidence="9">
    <location>
        <begin position="209"/>
        <end position="237"/>
    </location>
</feature>
<dbReference type="GO" id="GO:0008270">
    <property type="term" value="F:zinc ion binding"/>
    <property type="evidence" value="ECO:0007669"/>
    <property type="project" value="UniProtKB-KW"/>
</dbReference>
<dbReference type="FunFam" id="2.170.270.10:FF:000058">
    <property type="entry name" value="Histone-lysine N-methyltransferase"/>
    <property type="match status" value="1"/>
</dbReference>
<keyword evidence="5 8" id="KW-0863">Zinc-finger</keyword>
<organism evidence="14 15">
    <name type="scientific">Eragrostis curvula</name>
    <name type="common">weeping love grass</name>
    <dbReference type="NCBI Taxonomy" id="38414"/>
    <lineage>
        <taxon>Eukaryota</taxon>
        <taxon>Viridiplantae</taxon>
        <taxon>Streptophyta</taxon>
        <taxon>Embryophyta</taxon>
        <taxon>Tracheophyta</taxon>
        <taxon>Spermatophyta</taxon>
        <taxon>Magnoliopsida</taxon>
        <taxon>Liliopsida</taxon>
        <taxon>Poales</taxon>
        <taxon>Poaceae</taxon>
        <taxon>PACMAD clade</taxon>
        <taxon>Chloridoideae</taxon>
        <taxon>Eragrostideae</taxon>
        <taxon>Eragrostidinae</taxon>
        <taxon>Eragrostis</taxon>
    </lineage>
</organism>
<evidence type="ECO:0000259" key="13">
    <source>
        <dbReference type="PROSITE" id="PS50868"/>
    </source>
</evidence>
<dbReference type="SMART" id="SM00317">
    <property type="entry name" value="SET"/>
    <property type="match status" value="1"/>
</dbReference>
<comment type="caution">
    <text evidence="14">The sequence shown here is derived from an EMBL/GenBank/DDBJ whole genome shotgun (WGS) entry which is preliminary data.</text>
</comment>
<evidence type="ECO:0000256" key="3">
    <source>
        <dbReference type="ARBA" id="ARBA00022691"/>
    </source>
</evidence>
<evidence type="ECO:0000256" key="6">
    <source>
        <dbReference type="ARBA" id="ARBA00022833"/>
    </source>
</evidence>
<dbReference type="InterPro" id="IPR001214">
    <property type="entry name" value="SET_dom"/>
</dbReference>
<feature type="region of interest" description="Disordered" evidence="9">
    <location>
        <begin position="14"/>
        <end position="39"/>
    </location>
</feature>
<keyword evidence="15" id="KW-1185">Reference proteome</keyword>
<keyword evidence="3" id="KW-0949">S-adenosyl-L-methionine</keyword>
<dbReference type="Gene3D" id="2.30.30.140">
    <property type="match status" value="1"/>
</dbReference>
<evidence type="ECO:0008006" key="16">
    <source>
        <dbReference type="Google" id="ProtNLM"/>
    </source>
</evidence>
<dbReference type="CDD" id="cd15517">
    <property type="entry name" value="PHD_TCF19_like"/>
    <property type="match status" value="1"/>
</dbReference>
<evidence type="ECO:0000256" key="8">
    <source>
        <dbReference type="PROSITE-ProRule" id="PRU00146"/>
    </source>
</evidence>
<dbReference type="PROSITE" id="PS50016">
    <property type="entry name" value="ZF_PHD_2"/>
    <property type="match status" value="2"/>
</dbReference>
<evidence type="ECO:0000256" key="9">
    <source>
        <dbReference type="SAM" id="MobiDB-lite"/>
    </source>
</evidence>
<evidence type="ECO:0000259" key="10">
    <source>
        <dbReference type="PROSITE" id="PS50016"/>
    </source>
</evidence>
<dbReference type="GO" id="GO:0006325">
    <property type="term" value="P:chromatin organization"/>
    <property type="evidence" value="ECO:0007669"/>
    <property type="project" value="UniProtKB-KW"/>
</dbReference>
<dbReference type="EMBL" id="RWGY01000009">
    <property type="protein sequence ID" value="TVU35727.1"/>
    <property type="molecule type" value="Genomic_DNA"/>
</dbReference>
<dbReference type="InterPro" id="IPR000313">
    <property type="entry name" value="PWWP_dom"/>
</dbReference>
<proteinExistence type="predicted"/>
<evidence type="ECO:0000259" key="11">
    <source>
        <dbReference type="PROSITE" id="PS50280"/>
    </source>
</evidence>
<evidence type="ECO:0000256" key="7">
    <source>
        <dbReference type="ARBA" id="ARBA00022853"/>
    </source>
</evidence>
<keyword evidence="2" id="KW-0808">Transferase</keyword>
<evidence type="ECO:0000313" key="15">
    <source>
        <dbReference type="Proteomes" id="UP000324897"/>
    </source>
</evidence>
<evidence type="ECO:0000256" key="2">
    <source>
        <dbReference type="ARBA" id="ARBA00022679"/>
    </source>
</evidence>
<dbReference type="InterPro" id="IPR013083">
    <property type="entry name" value="Znf_RING/FYVE/PHD"/>
</dbReference>
<dbReference type="Proteomes" id="UP000324897">
    <property type="component" value="Unassembled WGS sequence"/>
</dbReference>
<dbReference type="InterPro" id="IPR019786">
    <property type="entry name" value="Zinc_finger_PHD-type_CS"/>
</dbReference>
<dbReference type="Pfam" id="PF13831">
    <property type="entry name" value="PHD_2"/>
    <property type="match status" value="1"/>
</dbReference>
<dbReference type="CDD" id="cd15495">
    <property type="entry name" value="PHD_ATX3_4_5_like"/>
    <property type="match status" value="1"/>
</dbReference>
<gene>
    <name evidence="14" type="ORF">EJB05_17630</name>
</gene>
<dbReference type="InterPro" id="IPR001965">
    <property type="entry name" value="Znf_PHD"/>
</dbReference>
<evidence type="ECO:0000256" key="1">
    <source>
        <dbReference type="ARBA" id="ARBA00022603"/>
    </source>
</evidence>
<dbReference type="Pfam" id="PF00855">
    <property type="entry name" value="PWWP"/>
    <property type="match status" value="1"/>
</dbReference>
<feature type="domain" description="PWWP" evidence="12">
    <location>
        <begin position="246"/>
        <end position="318"/>
    </location>
</feature>
<evidence type="ECO:0000256" key="4">
    <source>
        <dbReference type="ARBA" id="ARBA00022723"/>
    </source>
</evidence>
<feature type="domain" description="SET" evidence="11">
    <location>
        <begin position="941"/>
        <end position="1058"/>
    </location>
</feature>
<sequence>MIFKRSQRSEILQLRRCNAAGGGGEDEGGGERRPRKRQRGDEFFPVELLGNVPVAGIPYAAFGFRWSDQPAAASPAEAALPAAASRPPVVRTSRGRTQVLPSRFNDSVLIDPWKKEKPVKPPPAPVKVEPLVRKNGMIHNKVAIFDRSFALSEVDDDDEEEALVERFRACRKFGGSSNYLTSQSTLTSVHDELYSNYHRKEVMLSRYYDDEEDEEEVDEEEEEDSEENQEQEEGQELLDCDREFLYGDIVWAKLGKRQPMWPGLLIDPTQQAEPEAMPPQPHSGAVLCVMLFGWRTEFRDEKKYVWVRQGMIFPFVDYVDRMTQSMPIKNQLYFHFRFQGQTELSSCIPGDFQRAVEEAFLADQGFSEVLMDCSTTGQPAVFRSFPAELQEVTGSNELECQLHMKATLSFHLASQTTLARYKRALQCESCGNCFPSSHVKKMEYVMGQLVCKNCAMILRSKKYCGICLKSPQHKCGGRWVCCHGCESWVHAECDEKCGNLKDLRENSYCCPYCRVKLNSYGKNTKFSDVRKDNSAQTGSKPDKVAVVCFDMEGIYLPDLELISCHCGPCKGQKFLFNEWERHAGCRSKNWRSSIKIKGSLMPFGKWIDKHQPGVCPTNPGKRSQKMKKQKLIDLLNEPYDSVNVKWTTERCAVCRWVEDWDYNKIVICNRCQIAVHQECYGVSGTQDFTSWVCRACEKPEQKRECCLCPVRGLLSEYFSTATDYFDPGSVKLIKMTHMSLPSLKSNYQVACGALKPTNVDDLWVHVTCAWFQPQVAFVSDELMEPATGILNIQPLLFMKLHCLEKNGKQSTKKISYCAQHRSPNPDNVLIIQTPTGTFSSKKLVQSNGKVAASRMIRKDLPMDSPPEVEIPENLSTSRCRIYVRKDLKRSPEGAIAHRVRGPCQHRWDEIDSLNPPKGERDPESFSTFKERLRYLQKTEHTRVCFGRSGIHRWGLFARRDIQEGEMVLEYRGEQVRRSVADLREEQYRVQGKDCYLFKISEEVVVDATDKGNVARLINHSCTPNCYARIMSVGHDESRIVLIAKKNVCAGDELTYDYLFDPDEADERKVPCLCQTPNCRKFMN</sequence>
<dbReference type="InterPro" id="IPR050701">
    <property type="entry name" value="Histone_Mod_Regulator"/>
</dbReference>
<feature type="domain" description="PHD-type" evidence="10">
    <location>
        <begin position="648"/>
        <end position="699"/>
    </location>
</feature>
<dbReference type="InterPro" id="IPR042011">
    <property type="entry name" value="ATX3/4/5_PHD"/>
</dbReference>
<dbReference type="PROSITE" id="PS50868">
    <property type="entry name" value="POST_SET"/>
    <property type="match status" value="1"/>
</dbReference>
<dbReference type="GO" id="GO:0032259">
    <property type="term" value="P:methylation"/>
    <property type="evidence" value="ECO:0007669"/>
    <property type="project" value="UniProtKB-KW"/>
</dbReference>
<keyword evidence="6" id="KW-0862">Zinc</keyword>
<dbReference type="InterPro" id="IPR003616">
    <property type="entry name" value="Post-SET_dom"/>
</dbReference>
<keyword evidence="4" id="KW-0479">Metal-binding</keyword>
<evidence type="ECO:0000259" key="12">
    <source>
        <dbReference type="PROSITE" id="PS50812"/>
    </source>
</evidence>
<keyword evidence="7" id="KW-0156">Chromatin regulator</keyword>
<dbReference type="Pfam" id="PF00856">
    <property type="entry name" value="SET"/>
    <property type="match status" value="1"/>
</dbReference>
<dbReference type="InterPro" id="IPR046341">
    <property type="entry name" value="SET_dom_sf"/>
</dbReference>
<evidence type="ECO:0000256" key="5">
    <source>
        <dbReference type="ARBA" id="ARBA00022771"/>
    </source>
</evidence>
<dbReference type="PROSITE" id="PS50280">
    <property type="entry name" value="SET"/>
    <property type="match status" value="1"/>
</dbReference>
<protein>
    <recommendedName>
        <fullName evidence="16">Histone-lysine N-methyltransferase</fullName>
    </recommendedName>
</protein>
<dbReference type="PROSITE" id="PS01359">
    <property type="entry name" value="ZF_PHD_1"/>
    <property type="match status" value="1"/>
</dbReference>
<name>A0A5J9VJK8_9POAL</name>
<dbReference type="OrthoDB" id="308383at2759"/>
<feature type="domain" description="Post-SET" evidence="13">
    <location>
        <begin position="1067"/>
        <end position="1083"/>
    </location>
</feature>
<keyword evidence="1" id="KW-0489">Methyltransferase</keyword>
<accession>A0A5J9VJK8</accession>
<dbReference type="InterPro" id="IPR019787">
    <property type="entry name" value="Znf_PHD-finger"/>
</dbReference>
<dbReference type="InterPro" id="IPR011011">
    <property type="entry name" value="Znf_FYVE_PHD"/>
</dbReference>
<dbReference type="PANTHER" id="PTHR13793:SF159">
    <property type="entry name" value="HISTONE-LYSINE N-METHYLTRANSFERASE ATX3"/>
    <property type="match status" value="1"/>
</dbReference>
<dbReference type="SUPFAM" id="SSF63748">
    <property type="entry name" value="Tudor/PWWP/MBT"/>
    <property type="match status" value="1"/>
</dbReference>